<dbReference type="GO" id="GO:0003677">
    <property type="term" value="F:DNA binding"/>
    <property type="evidence" value="ECO:0007669"/>
    <property type="project" value="UniProtKB-KW"/>
</dbReference>
<keyword evidence="9" id="KW-1185">Reference proteome</keyword>
<keyword evidence="2" id="KW-0238">DNA-binding</keyword>
<dbReference type="OrthoDB" id="4924204at2"/>
<name>A0A4R1B9R6_9ACTN</name>
<keyword evidence="1" id="KW-0805">Transcription regulation</keyword>
<dbReference type="InterPro" id="IPR005471">
    <property type="entry name" value="Tscrpt_reg_IclR_N"/>
</dbReference>
<dbReference type="GO" id="GO:0045892">
    <property type="term" value="P:negative regulation of DNA-templated transcription"/>
    <property type="evidence" value="ECO:0007669"/>
    <property type="project" value="TreeGrafter"/>
</dbReference>
<dbReference type="InterPro" id="IPR029016">
    <property type="entry name" value="GAF-like_dom_sf"/>
</dbReference>
<dbReference type="PANTHER" id="PTHR30136:SF24">
    <property type="entry name" value="HTH-TYPE TRANSCRIPTIONAL REPRESSOR ALLR"/>
    <property type="match status" value="1"/>
</dbReference>
<evidence type="ECO:0000259" key="7">
    <source>
        <dbReference type="PROSITE" id="PS51078"/>
    </source>
</evidence>
<dbReference type="Gene3D" id="1.10.10.10">
    <property type="entry name" value="Winged helix-like DNA-binding domain superfamily/Winged helix DNA-binding domain"/>
    <property type="match status" value="1"/>
</dbReference>
<evidence type="ECO:0000313" key="9">
    <source>
        <dbReference type="Proteomes" id="UP000295244"/>
    </source>
</evidence>
<dbReference type="Proteomes" id="UP000295244">
    <property type="component" value="Unassembled WGS sequence"/>
</dbReference>
<dbReference type="PROSITE" id="PS51078">
    <property type="entry name" value="ICLR_ED"/>
    <property type="match status" value="1"/>
</dbReference>
<feature type="domain" description="HTH iclR-type" evidence="6">
    <location>
        <begin position="13"/>
        <end position="75"/>
    </location>
</feature>
<evidence type="ECO:0000256" key="4">
    <source>
        <dbReference type="ARBA" id="ARBA00058938"/>
    </source>
</evidence>
<feature type="domain" description="IclR-ED" evidence="7">
    <location>
        <begin position="76"/>
        <end position="262"/>
    </location>
</feature>
<dbReference type="Pfam" id="PF01614">
    <property type="entry name" value="IclR_C"/>
    <property type="match status" value="1"/>
</dbReference>
<dbReference type="InterPro" id="IPR050707">
    <property type="entry name" value="HTH_MetabolicPath_Reg"/>
</dbReference>
<reference evidence="8 9" key="1">
    <citation type="submission" date="2019-03" db="EMBL/GenBank/DDBJ databases">
        <title>Whole genome sequence of a novel Rubrobacter taiwanensis strain, isolated from Yellowstone National Park.</title>
        <authorList>
            <person name="Freed S."/>
            <person name="Ramaley R.F."/>
            <person name="Kyndt J.A."/>
        </authorList>
    </citation>
    <scope>NUCLEOTIDE SEQUENCE [LARGE SCALE GENOMIC DNA]</scope>
    <source>
        <strain evidence="8 9">Yellowstone</strain>
    </source>
</reference>
<proteinExistence type="predicted"/>
<dbReference type="FunFam" id="1.10.10.10:FF:000056">
    <property type="entry name" value="IclR family transcriptional regulator"/>
    <property type="match status" value="1"/>
</dbReference>
<evidence type="ECO:0000256" key="3">
    <source>
        <dbReference type="ARBA" id="ARBA00023163"/>
    </source>
</evidence>
<dbReference type="RefSeq" id="WP_132692838.1">
    <property type="nucleotide sequence ID" value="NZ_SKBU01000038.1"/>
</dbReference>
<dbReference type="AlphaFoldDB" id="A0A4R1B9R6"/>
<dbReference type="EMBL" id="SKBU01000038">
    <property type="protein sequence ID" value="TCJ13670.1"/>
    <property type="molecule type" value="Genomic_DNA"/>
</dbReference>
<evidence type="ECO:0000256" key="2">
    <source>
        <dbReference type="ARBA" id="ARBA00023125"/>
    </source>
</evidence>
<dbReference type="SUPFAM" id="SSF46785">
    <property type="entry name" value="Winged helix' DNA-binding domain"/>
    <property type="match status" value="1"/>
</dbReference>
<dbReference type="Gene3D" id="3.30.450.40">
    <property type="match status" value="1"/>
</dbReference>
<dbReference type="GO" id="GO:0003700">
    <property type="term" value="F:DNA-binding transcription factor activity"/>
    <property type="evidence" value="ECO:0007669"/>
    <property type="project" value="TreeGrafter"/>
</dbReference>
<protein>
    <recommendedName>
        <fullName evidence="5">Glycerol operon regulatory protein</fullName>
    </recommendedName>
</protein>
<keyword evidence="3" id="KW-0804">Transcription</keyword>
<dbReference type="Pfam" id="PF09339">
    <property type="entry name" value="HTH_IclR"/>
    <property type="match status" value="1"/>
</dbReference>
<sequence>MPEPSNTRDGYRVRAVIRAVSLLELLRTSKGGASLNELASRSGLAKPSVFRMLRTLEETGLVERVAGSDSYRLGVRCLELGQAYLEQTDLRREARPIMERLREEFDETVHLGMLDDELRVVYLEKLATTHAVGVMMSEVGRTAPSYCTALGRAMLSGMEGDPIAELESRGSLHKYTTSTLCDPDELRRELEKVRERGYALDLEEHEEGVRCVAAPIRDASGKTVAAVSISGPAHRLPKRLLRGELARATKAAAREIGHRLGARC</sequence>
<evidence type="ECO:0000313" key="8">
    <source>
        <dbReference type="EMBL" id="TCJ13670.1"/>
    </source>
</evidence>
<evidence type="ECO:0000256" key="1">
    <source>
        <dbReference type="ARBA" id="ARBA00023015"/>
    </source>
</evidence>
<comment type="caution">
    <text evidence="8">The sequence shown here is derived from an EMBL/GenBank/DDBJ whole genome shotgun (WGS) entry which is preliminary data.</text>
</comment>
<gene>
    <name evidence="8" type="ORF">E0L93_14740</name>
</gene>
<dbReference type="PANTHER" id="PTHR30136">
    <property type="entry name" value="HELIX-TURN-HELIX TRANSCRIPTIONAL REGULATOR, ICLR FAMILY"/>
    <property type="match status" value="1"/>
</dbReference>
<dbReference type="SMART" id="SM00346">
    <property type="entry name" value="HTH_ICLR"/>
    <property type="match status" value="1"/>
</dbReference>
<dbReference type="PROSITE" id="PS51077">
    <property type="entry name" value="HTH_ICLR"/>
    <property type="match status" value="1"/>
</dbReference>
<evidence type="ECO:0000256" key="5">
    <source>
        <dbReference type="ARBA" id="ARBA00070406"/>
    </source>
</evidence>
<comment type="function">
    <text evidence="4">May be an activator protein for the gylABX operon.</text>
</comment>
<accession>A0A4R1B9R6</accession>
<dbReference type="InterPro" id="IPR036388">
    <property type="entry name" value="WH-like_DNA-bd_sf"/>
</dbReference>
<dbReference type="InterPro" id="IPR014757">
    <property type="entry name" value="Tscrpt_reg_IclR_C"/>
</dbReference>
<organism evidence="8 9">
    <name type="scientific">Rubrobacter taiwanensis</name>
    <dbReference type="NCBI Taxonomy" id="185139"/>
    <lineage>
        <taxon>Bacteria</taxon>
        <taxon>Bacillati</taxon>
        <taxon>Actinomycetota</taxon>
        <taxon>Rubrobacteria</taxon>
        <taxon>Rubrobacterales</taxon>
        <taxon>Rubrobacteraceae</taxon>
        <taxon>Rubrobacter</taxon>
    </lineage>
</organism>
<evidence type="ECO:0000259" key="6">
    <source>
        <dbReference type="PROSITE" id="PS51077"/>
    </source>
</evidence>
<dbReference type="InterPro" id="IPR036390">
    <property type="entry name" value="WH_DNA-bd_sf"/>
</dbReference>
<dbReference type="SUPFAM" id="SSF55781">
    <property type="entry name" value="GAF domain-like"/>
    <property type="match status" value="1"/>
</dbReference>